<evidence type="ECO:0000256" key="1">
    <source>
        <dbReference type="SAM" id="SignalP"/>
    </source>
</evidence>
<dbReference type="EMBL" id="MSIF01000002">
    <property type="protein sequence ID" value="OLF13229.1"/>
    <property type="molecule type" value="Genomic_DNA"/>
</dbReference>
<organism evidence="2 3">
    <name type="scientific">Actinophytocola xinjiangensis</name>
    <dbReference type="NCBI Taxonomy" id="485602"/>
    <lineage>
        <taxon>Bacteria</taxon>
        <taxon>Bacillati</taxon>
        <taxon>Actinomycetota</taxon>
        <taxon>Actinomycetes</taxon>
        <taxon>Pseudonocardiales</taxon>
        <taxon>Pseudonocardiaceae</taxon>
    </lineage>
</organism>
<accession>A0A7Z0WQR3</accession>
<comment type="caution">
    <text evidence="2">The sequence shown here is derived from an EMBL/GenBank/DDBJ whole genome shotgun (WGS) entry which is preliminary data.</text>
</comment>
<sequence length="100" mass="10390">MRRFATLAIVTAAAWASSVVPASAATGEVVAFVADLLPVTRFENPSGCTALPAGSHVIFNETDGPITVYGDPLCFVPLEPLATLEPGRSMHVTMAGSFRA</sequence>
<dbReference type="Proteomes" id="UP000185696">
    <property type="component" value="Unassembled WGS sequence"/>
</dbReference>
<name>A0A7Z0WQR3_9PSEU</name>
<keyword evidence="1" id="KW-0732">Signal</keyword>
<evidence type="ECO:0000313" key="3">
    <source>
        <dbReference type="Proteomes" id="UP000185696"/>
    </source>
</evidence>
<feature type="chain" id="PRO_5030798395" evidence="1">
    <location>
        <begin position="25"/>
        <end position="100"/>
    </location>
</feature>
<keyword evidence="3" id="KW-1185">Reference proteome</keyword>
<feature type="signal peptide" evidence="1">
    <location>
        <begin position="1"/>
        <end position="24"/>
    </location>
</feature>
<evidence type="ECO:0000313" key="2">
    <source>
        <dbReference type="EMBL" id="OLF13229.1"/>
    </source>
</evidence>
<gene>
    <name evidence="2" type="ORF">BLA60_07815</name>
</gene>
<protein>
    <submittedName>
        <fullName evidence="2">Uncharacterized protein</fullName>
    </submittedName>
</protein>
<dbReference type="AlphaFoldDB" id="A0A7Z0WQR3"/>
<reference evidence="2 3" key="1">
    <citation type="submission" date="2016-12" db="EMBL/GenBank/DDBJ databases">
        <title>The draft genome sequence of Actinophytocola xinjiangensis.</title>
        <authorList>
            <person name="Wang W."/>
            <person name="Yuan L."/>
        </authorList>
    </citation>
    <scope>NUCLEOTIDE SEQUENCE [LARGE SCALE GENOMIC DNA]</scope>
    <source>
        <strain evidence="2 3">CGMCC 4.4663</strain>
    </source>
</reference>
<proteinExistence type="predicted"/>